<sequence>MNFRQRFSAKVDSFISNLIEDRDERILAVQELIEEYTVTNGQAPVYAELERLADAILNEELTDTAKNKISITEYPFLSERQFERRYEREYSLSLADTYDSEGTNRAKPEKRRRTAKENRFVDKLAIVKNRRRNARYRRDTSVGALISYNLHVTGGELPEPFTECAGISERARMMADSTEYCAI</sequence>
<proteinExistence type="predicted"/>
<evidence type="ECO:0000313" key="2">
    <source>
        <dbReference type="Proteomes" id="UP001165962"/>
    </source>
</evidence>
<accession>A0ABX0J487</accession>
<reference evidence="1" key="1">
    <citation type="submission" date="2020-03" db="EMBL/GenBank/DDBJ databases">
        <title>Draft sequencing of Paenibacilllus sp. S3N08.</title>
        <authorList>
            <person name="Kim D.-U."/>
        </authorList>
    </citation>
    <scope>NUCLEOTIDE SEQUENCE</scope>
    <source>
        <strain evidence="1">S3N08</strain>
    </source>
</reference>
<dbReference type="Proteomes" id="UP001165962">
    <property type="component" value="Unassembled WGS sequence"/>
</dbReference>
<evidence type="ECO:0000313" key="1">
    <source>
        <dbReference type="EMBL" id="NHN31145.1"/>
    </source>
</evidence>
<comment type="caution">
    <text evidence="1">The sequence shown here is derived from an EMBL/GenBank/DDBJ whole genome shotgun (WGS) entry which is preliminary data.</text>
</comment>
<gene>
    <name evidence="1" type="ORF">G9U52_15000</name>
</gene>
<organism evidence="1 2">
    <name type="scientific">Paenibacillus agricola</name>
    <dbReference type="NCBI Taxonomy" id="2716264"/>
    <lineage>
        <taxon>Bacteria</taxon>
        <taxon>Bacillati</taxon>
        <taxon>Bacillota</taxon>
        <taxon>Bacilli</taxon>
        <taxon>Bacillales</taxon>
        <taxon>Paenibacillaceae</taxon>
        <taxon>Paenibacillus</taxon>
    </lineage>
</organism>
<dbReference type="RefSeq" id="WP_166150912.1">
    <property type="nucleotide sequence ID" value="NZ_JAAOIW010000005.1"/>
</dbReference>
<keyword evidence="2" id="KW-1185">Reference proteome</keyword>
<name>A0ABX0J487_9BACL</name>
<dbReference type="EMBL" id="JAAOIW010000005">
    <property type="protein sequence ID" value="NHN31145.1"/>
    <property type="molecule type" value="Genomic_DNA"/>
</dbReference>
<protein>
    <submittedName>
        <fullName evidence="1">Uncharacterized protein</fullName>
    </submittedName>
</protein>